<organism evidence="13 14">
    <name type="scientific">Thermococcus gammatolerans (strain DSM 15229 / JCM 11827 / EJ3)</name>
    <dbReference type="NCBI Taxonomy" id="593117"/>
    <lineage>
        <taxon>Archaea</taxon>
        <taxon>Methanobacteriati</taxon>
        <taxon>Methanobacteriota</taxon>
        <taxon>Thermococci</taxon>
        <taxon>Thermococcales</taxon>
        <taxon>Thermococcaceae</taxon>
        <taxon>Thermococcus</taxon>
    </lineage>
</organism>
<dbReference type="GO" id="GO:0046872">
    <property type="term" value="F:metal ion binding"/>
    <property type="evidence" value="ECO:0007669"/>
    <property type="project" value="UniProtKB-KW"/>
</dbReference>
<name>C5A4L7_THEGJ</name>
<dbReference type="Gene3D" id="3.90.320.10">
    <property type="match status" value="1"/>
</dbReference>
<evidence type="ECO:0000256" key="8">
    <source>
        <dbReference type="ARBA" id="ARBA00023004"/>
    </source>
</evidence>
<evidence type="ECO:0000256" key="2">
    <source>
        <dbReference type="ARBA" id="ARBA00012768"/>
    </source>
</evidence>
<dbReference type="InterPro" id="IPR051827">
    <property type="entry name" value="Cas4_exonuclease"/>
</dbReference>
<evidence type="ECO:0000256" key="5">
    <source>
        <dbReference type="ARBA" id="ARBA00022723"/>
    </source>
</evidence>
<dbReference type="NCBIfam" id="TIGR00372">
    <property type="entry name" value="cas4"/>
    <property type="match status" value="1"/>
</dbReference>
<dbReference type="GO" id="GO:0004527">
    <property type="term" value="F:exonuclease activity"/>
    <property type="evidence" value="ECO:0007669"/>
    <property type="project" value="UniProtKB-KW"/>
</dbReference>
<evidence type="ECO:0000256" key="7">
    <source>
        <dbReference type="ARBA" id="ARBA00022839"/>
    </source>
</evidence>
<evidence type="ECO:0000313" key="13">
    <source>
        <dbReference type="EMBL" id="ACS33179.1"/>
    </source>
</evidence>
<dbReference type="PANTHER" id="PTHR36531:SF2">
    <property type="entry name" value="CRISPR-ASSOCIATED EXONUCLEASE CAS4"/>
    <property type="match status" value="1"/>
</dbReference>
<evidence type="ECO:0000256" key="12">
    <source>
        <dbReference type="RuleBase" id="RU365022"/>
    </source>
</evidence>
<dbReference type="PANTHER" id="PTHR36531">
    <property type="entry name" value="CRISPR-ASSOCIATED EXONUCLEASE CAS4"/>
    <property type="match status" value="1"/>
</dbReference>
<dbReference type="PATRIC" id="fig|593117.10.peg.678"/>
<dbReference type="Proteomes" id="UP000001488">
    <property type="component" value="Chromosome"/>
</dbReference>
<evidence type="ECO:0000256" key="1">
    <source>
        <dbReference type="ARBA" id="ARBA00009189"/>
    </source>
</evidence>
<gene>
    <name evidence="13" type="ordered locus">TGAM_0677</name>
</gene>
<protein>
    <recommendedName>
        <fullName evidence="3 12">CRISPR-associated exonuclease Cas4</fullName>
        <ecNumber evidence="2 12">3.1.12.1</ecNumber>
    </recommendedName>
</protein>
<dbReference type="HOGENOM" id="CLU_1335100_0_0_2"/>
<sequence length="222" mass="26372">MRADEPPDGGKKMNGEFIEFYASEALSCPRRIYFRLMGYPERWPENVKVRLTQGINTHGVLGEILNKRFGFELEKHLVLRSRKLGFEIHGRIDAFREFPIEIKGKTSLPRVPYESHLAQLNVYLRWAEAEYGYLYYVKLHERPLTVISKLDFSNFPVIKGPNFRAFEIPYDEKLFKETLRHFYNVKKAYERGKPPKGEYSYLCRFCPYRYLCYPEGNGFERD</sequence>
<keyword evidence="14" id="KW-1185">Reference proteome</keyword>
<keyword evidence="10 12" id="KW-0051">Antiviral defense</keyword>
<dbReference type="KEGG" id="tga:TGAM_0677"/>
<keyword evidence="7 12" id="KW-0269">Exonuclease</keyword>
<comment type="function">
    <text evidence="12">CRISPR (clustered regularly interspaced short palindromic repeat) is an adaptive immune system that provides protection against mobile genetic elements (viruses, transposable elements and conjugative plasmids). CRISPR clusters contain sequences complementary to antecedent mobile elements and target invading nucleic acids. CRISPR clusters are transcribed and processed into CRISPR RNA (crRNA).</text>
</comment>
<comment type="similarity">
    <text evidence="1 12">Belongs to the CRISPR-associated exonuclease Cas4 family.</text>
</comment>
<accession>C5A4L7</accession>
<dbReference type="InterPro" id="IPR013343">
    <property type="entry name" value="CRISPR-assoc_prot_Cas4"/>
</dbReference>
<evidence type="ECO:0000256" key="11">
    <source>
        <dbReference type="ARBA" id="ARBA00023211"/>
    </source>
</evidence>
<keyword evidence="8 12" id="KW-0408">Iron</keyword>
<comment type="cofactor">
    <cofactor evidence="12">
        <name>iron-sulfur cluster</name>
        <dbReference type="ChEBI" id="CHEBI:30408"/>
    </cofactor>
</comment>
<dbReference type="AlphaFoldDB" id="C5A4L7"/>
<dbReference type="PaxDb" id="593117-TGAM_0677"/>
<evidence type="ECO:0000256" key="3">
    <source>
        <dbReference type="ARBA" id="ARBA00020049"/>
    </source>
</evidence>
<dbReference type="InterPro" id="IPR011604">
    <property type="entry name" value="PDDEXK-like_dom_sf"/>
</dbReference>
<dbReference type="EMBL" id="CP001398">
    <property type="protein sequence ID" value="ACS33179.1"/>
    <property type="molecule type" value="Genomic_DNA"/>
</dbReference>
<evidence type="ECO:0000313" key="14">
    <source>
        <dbReference type="Proteomes" id="UP000001488"/>
    </source>
</evidence>
<dbReference type="EC" id="3.1.12.1" evidence="2 12"/>
<evidence type="ECO:0000256" key="10">
    <source>
        <dbReference type="ARBA" id="ARBA00023118"/>
    </source>
</evidence>
<keyword evidence="6 12" id="KW-0378">Hydrolase</keyword>
<dbReference type="GO" id="GO:0051536">
    <property type="term" value="F:iron-sulfur cluster binding"/>
    <property type="evidence" value="ECO:0007669"/>
    <property type="project" value="UniProtKB-KW"/>
</dbReference>
<keyword evidence="11 12" id="KW-0464">Manganese</keyword>
<evidence type="ECO:0000256" key="4">
    <source>
        <dbReference type="ARBA" id="ARBA00022722"/>
    </source>
</evidence>
<keyword evidence="9 12" id="KW-0411">Iron-sulfur</keyword>
<keyword evidence="5 12" id="KW-0479">Metal-binding</keyword>
<comment type="cofactor">
    <cofactor evidence="12">
        <name>Mg(2+)</name>
        <dbReference type="ChEBI" id="CHEBI:18420"/>
    </cofactor>
    <cofactor evidence="12">
        <name>Mn(2+)</name>
        <dbReference type="ChEBI" id="CHEBI:29035"/>
    </cofactor>
    <text evidence="12">Mg(2+) or Mn(2+) required for ssDNA cleavage activity.</text>
</comment>
<dbReference type="eggNOG" id="arCOG00790">
    <property type="taxonomic scope" value="Archaea"/>
</dbReference>
<proteinExistence type="inferred from homology"/>
<evidence type="ECO:0000256" key="9">
    <source>
        <dbReference type="ARBA" id="ARBA00023014"/>
    </source>
</evidence>
<dbReference type="STRING" id="593117.TGAM_0677"/>
<reference evidence="13 14" key="1">
    <citation type="journal article" date="2007" name="Genome Biol.">
        <title>Genome analysis and genome-wide proteomics of Thermococcus gammatolerans, the most radioresistant organism known amongst the Archaea.</title>
        <authorList>
            <person name="Zivanovic Y."/>
            <person name="Armengaud J."/>
            <person name="Lagorce A."/>
            <person name="Leplat C."/>
            <person name="Guerin P."/>
            <person name="Dutertre M."/>
            <person name="Anthouard V."/>
            <person name="Forterre P."/>
            <person name="Wincker P."/>
            <person name="Confalonieri F."/>
        </authorList>
    </citation>
    <scope>NUCLEOTIDE SEQUENCE [LARGE SCALE GENOMIC DNA]</scope>
    <source>
        <strain evidence="14">DSM 15229 / JCM 11827 / EJ3</strain>
    </source>
</reference>
<keyword evidence="4 12" id="KW-0540">Nuclease</keyword>
<evidence type="ECO:0000256" key="6">
    <source>
        <dbReference type="ARBA" id="ARBA00022801"/>
    </source>
</evidence>
<dbReference type="GO" id="GO:0051607">
    <property type="term" value="P:defense response to virus"/>
    <property type="evidence" value="ECO:0007669"/>
    <property type="project" value="UniProtKB-KW"/>
</dbReference>